<dbReference type="Proteomes" id="UP001595660">
    <property type="component" value="Unassembled WGS sequence"/>
</dbReference>
<feature type="transmembrane region" description="Helical" evidence="6">
    <location>
        <begin position="84"/>
        <end position="106"/>
    </location>
</feature>
<feature type="transmembrane region" description="Helical" evidence="6">
    <location>
        <begin position="238"/>
        <end position="258"/>
    </location>
</feature>
<dbReference type="SUPFAM" id="SSF52402">
    <property type="entry name" value="Adenine nucleotide alpha hydrolases-like"/>
    <property type="match status" value="2"/>
</dbReference>
<gene>
    <name evidence="8" type="ORF">ACFOKC_05430</name>
</gene>
<dbReference type="Gene3D" id="3.40.50.12370">
    <property type="match status" value="1"/>
</dbReference>
<keyword evidence="9" id="KW-1185">Reference proteome</keyword>
<keyword evidence="4 6" id="KW-1133">Transmembrane helix</keyword>
<evidence type="ECO:0000313" key="8">
    <source>
        <dbReference type="EMBL" id="MFC3477161.1"/>
    </source>
</evidence>
<evidence type="ECO:0000259" key="7">
    <source>
        <dbReference type="Pfam" id="PF00582"/>
    </source>
</evidence>
<dbReference type="Gene3D" id="1.20.1740.10">
    <property type="entry name" value="Amino acid/polyamine transporter I"/>
    <property type="match status" value="1"/>
</dbReference>
<dbReference type="AlphaFoldDB" id="A0ABD5ND83"/>
<evidence type="ECO:0000313" key="9">
    <source>
        <dbReference type="Proteomes" id="UP001595660"/>
    </source>
</evidence>
<dbReference type="InterPro" id="IPR050367">
    <property type="entry name" value="APC_superfamily"/>
</dbReference>
<evidence type="ECO:0000256" key="3">
    <source>
        <dbReference type="ARBA" id="ARBA00022692"/>
    </source>
</evidence>
<keyword evidence="5 6" id="KW-0472">Membrane</keyword>
<reference evidence="8 9" key="1">
    <citation type="journal article" date="2019" name="Int. J. Syst. Evol. Microbiol.">
        <title>The Global Catalogue of Microorganisms (GCM) 10K type strain sequencing project: providing services to taxonomists for standard genome sequencing and annotation.</title>
        <authorList>
            <consortium name="The Broad Institute Genomics Platform"/>
            <consortium name="The Broad Institute Genome Sequencing Center for Infectious Disease"/>
            <person name="Wu L."/>
            <person name="Ma J."/>
        </authorList>
    </citation>
    <scope>NUCLEOTIDE SEQUENCE [LARGE SCALE GENOMIC DNA]</scope>
    <source>
        <strain evidence="8 9">CGMCC 1.12562</strain>
    </source>
</reference>
<dbReference type="GeneID" id="69116915"/>
<dbReference type="InterPro" id="IPR006016">
    <property type="entry name" value="UspA"/>
</dbReference>
<feature type="transmembrane region" description="Helical" evidence="6">
    <location>
        <begin position="423"/>
        <end position="443"/>
    </location>
</feature>
<name>A0ABD5ND83_9EURY</name>
<organism evidence="8 9">
    <name type="scientific">Halobacterium litoreum</name>
    <dbReference type="NCBI Taxonomy" id="2039234"/>
    <lineage>
        <taxon>Archaea</taxon>
        <taxon>Methanobacteriati</taxon>
        <taxon>Methanobacteriota</taxon>
        <taxon>Stenosarchaea group</taxon>
        <taxon>Halobacteria</taxon>
        <taxon>Halobacteriales</taxon>
        <taxon>Halobacteriaceae</taxon>
        <taxon>Halobacterium</taxon>
    </lineage>
</organism>
<feature type="transmembrane region" description="Helical" evidence="6">
    <location>
        <begin position="12"/>
        <end position="35"/>
    </location>
</feature>
<feature type="transmembrane region" description="Helical" evidence="6">
    <location>
        <begin position="203"/>
        <end position="226"/>
    </location>
</feature>
<dbReference type="CDD" id="cd00293">
    <property type="entry name" value="USP-like"/>
    <property type="match status" value="1"/>
</dbReference>
<feature type="transmembrane region" description="Helical" evidence="6">
    <location>
        <begin position="389"/>
        <end position="411"/>
    </location>
</feature>
<feature type="domain" description="UspA" evidence="7">
    <location>
        <begin position="673"/>
        <end position="748"/>
    </location>
</feature>
<protein>
    <submittedName>
        <fullName evidence="8">Amino acid permease</fullName>
    </submittedName>
</protein>
<accession>A0ABD5ND83</accession>
<keyword evidence="2" id="KW-1003">Cell membrane</keyword>
<dbReference type="PANTHER" id="PTHR42770:SF11">
    <property type="entry name" value="INNER MEMBRANE TRANSPORT PROTEIN YBAT"/>
    <property type="match status" value="1"/>
</dbReference>
<evidence type="ECO:0000256" key="6">
    <source>
        <dbReference type="SAM" id="Phobius"/>
    </source>
</evidence>
<comment type="caution">
    <text evidence="8">The sequence shown here is derived from an EMBL/GenBank/DDBJ whole genome shotgun (WGS) entry which is preliminary data.</text>
</comment>
<dbReference type="GO" id="GO:0005886">
    <property type="term" value="C:plasma membrane"/>
    <property type="evidence" value="ECO:0007669"/>
    <property type="project" value="UniProtKB-SubCell"/>
</dbReference>
<keyword evidence="3 6" id="KW-0812">Transmembrane</keyword>
<feature type="transmembrane region" description="Helical" evidence="6">
    <location>
        <begin position="163"/>
        <end position="183"/>
    </location>
</feature>
<evidence type="ECO:0000256" key="1">
    <source>
        <dbReference type="ARBA" id="ARBA00004651"/>
    </source>
</evidence>
<dbReference type="InterPro" id="IPR002293">
    <property type="entry name" value="AA/rel_permease1"/>
</dbReference>
<comment type="subcellular location">
    <subcellularLocation>
        <location evidence="1">Cell membrane</location>
        <topology evidence="1">Multi-pass membrane protein</topology>
    </subcellularLocation>
</comment>
<feature type="transmembrane region" description="Helical" evidence="6">
    <location>
        <begin position="337"/>
        <end position="358"/>
    </location>
</feature>
<evidence type="ECO:0000256" key="5">
    <source>
        <dbReference type="ARBA" id="ARBA00023136"/>
    </source>
</evidence>
<evidence type="ECO:0000256" key="2">
    <source>
        <dbReference type="ARBA" id="ARBA00022475"/>
    </source>
</evidence>
<dbReference type="Pfam" id="PF00582">
    <property type="entry name" value="Usp"/>
    <property type="match status" value="1"/>
</dbReference>
<sequence>MVEHTRSLGFTVAYAMGLGTMIAAGIFSLSGLAVARIGSSAVVAFVLAAVVASITAASYSEFASIYSENGGGYLFSSRTFDHDLLTYFVGATLFLGYTGTTAFYLATMDEWFFAFIIPETLRVAGTTLHLHSALPHGSVGVLAAVLLGALNAQGTEESGSFQVIVTGAKVAVLFAFVGGAFAYTGPTAAAGEFATQFSTDVAGIVSVAALAFITFFGFSAIAASAGEIIEPRKTVPKAIAASILTVTVLYTFVIVAMVNAPVGESVLRAGETAMGTVAASFLGSWGQALIVAGAVFSMVSASNASVLAASGIGSLMGDRGQAPRPFSRIHPDYGTPFWSVVAVTGTIVALVVGFVGVFSQHGLLAGVSVASTEVFGVTLSLTPNLGLDALTGFATFNLLLPLSVVNVALVYSRRTKPDLDRPLTVPLVPLVPALGVVANLALITNLPPSGVAVGVLVAVLAVAVYESWGGAPESEELREAVVEPTATEANEERHTVLVPIAHPDNAVGHVSVAARLADATDGDAVVRVLTITQLPDQTPNEVARDAAEGRVDAIESALADADLPVDYEVAGHLCRDVTFDIVETARACDADRVLMGYPQESADVAEGVQFGAPCDVVFADGFEDADALDTLCVGAGGGPHHRALLPLVNGLGRQGSTVHVVRVTPTGEHGTREAIEDTLAALDDSVSVEIHEEESEQIADTLVARAADEDATLLVGATRTRALRRWLFGSTTDRAAQAARRRDVPVLVYAEETGVVGRATEFLFPAYRYLRKLGE</sequence>
<feature type="transmembrane region" description="Helical" evidence="6">
    <location>
        <begin position="41"/>
        <end position="63"/>
    </location>
</feature>
<dbReference type="EMBL" id="JBHRWN010000002">
    <property type="protein sequence ID" value="MFC3477161.1"/>
    <property type="molecule type" value="Genomic_DNA"/>
</dbReference>
<dbReference type="PANTHER" id="PTHR42770">
    <property type="entry name" value="AMINO ACID TRANSPORTER-RELATED"/>
    <property type="match status" value="1"/>
</dbReference>
<dbReference type="RefSeq" id="WP_232571706.1">
    <property type="nucleotide sequence ID" value="NZ_CP089466.1"/>
</dbReference>
<evidence type="ECO:0000256" key="4">
    <source>
        <dbReference type="ARBA" id="ARBA00022989"/>
    </source>
</evidence>
<proteinExistence type="predicted"/>
<dbReference type="Pfam" id="PF13520">
    <property type="entry name" value="AA_permease_2"/>
    <property type="match status" value="1"/>
</dbReference>